<keyword evidence="3" id="KW-0699">rRNA-binding</keyword>
<dbReference type="GO" id="GO:0005840">
    <property type="term" value="C:ribosome"/>
    <property type="evidence" value="ECO:0007669"/>
    <property type="project" value="UniProtKB-KW"/>
</dbReference>
<comment type="similarity">
    <text evidence="1 3">Belongs to the bacterial ribosomal protein bS6 family.</text>
</comment>
<dbReference type="InterPro" id="IPR014717">
    <property type="entry name" value="Transl_elong_EF1B/ribsomal_bS6"/>
</dbReference>
<proteinExistence type="inferred from homology"/>
<evidence type="ECO:0000313" key="5">
    <source>
        <dbReference type="Proteomes" id="UP000034778"/>
    </source>
</evidence>
<dbReference type="GO" id="GO:0003735">
    <property type="term" value="F:structural constituent of ribosome"/>
    <property type="evidence" value="ECO:0007669"/>
    <property type="project" value="InterPro"/>
</dbReference>
<dbReference type="NCBIfam" id="TIGR00166">
    <property type="entry name" value="S6"/>
    <property type="match status" value="1"/>
</dbReference>
<dbReference type="GO" id="GO:0005737">
    <property type="term" value="C:cytoplasm"/>
    <property type="evidence" value="ECO:0007669"/>
    <property type="project" value="UniProtKB-ARBA"/>
</dbReference>
<dbReference type="HAMAP" id="MF_00360">
    <property type="entry name" value="Ribosomal_bS6"/>
    <property type="match status" value="1"/>
</dbReference>
<dbReference type="InterPro" id="IPR000529">
    <property type="entry name" value="Ribosomal_bS6"/>
</dbReference>
<keyword evidence="3" id="KW-0694">RNA-binding</keyword>
<dbReference type="PANTHER" id="PTHR21011:SF1">
    <property type="entry name" value="SMALL RIBOSOMAL SUBUNIT PROTEIN BS6M"/>
    <property type="match status" value="1"/>
</dbReference>
<comment type="caution">
    <text evidence="4">The sequence shown here is derived from an EMBL/GenBank/DDBJ whole genome shotgun (WGS) entry which is preliminary data.</text>
</comment>
<evidence type="ECO:0000256" key="3">
    <source>
        <dbReference type="HAMAP-Rule" id="MF_00360"/>
    </source>
</evidence>
<gene>
    <name evidence="3" type="primary">rpsF</name>
    <name evidence="4" type="ORF">UR35_C0002G0121</name>
</gene>
<protein>
    <recommendedName>
        <fullName evidence="2 3">Small ribosomal subunit protein bS6</fullName>
    </recommendedName>
</protein>
<sequence length="110" mass="12694">METLLNLRLVLSILAQVMKNYELTLILEGKVTSAKKKAVLESLEKIVKLFKGQMDKVEDWGVKEMFHEIKKNKEGAYLHIPLELPVESVKPFDVKLKTEESILRFLIVKV</sequence>
<evidence type="ECO:0000256" key="1">
    <source>
        <dbReference type="ARBA" id="ARBA00009512"/>
    </source>
</evidence>
<dbReference type="Pfam" id="PF01250">
    <property type="entry name" value="Ribosomal_S6"/>
    <property type="match status" value="1"/>
</dbReference>
<dbReference type="Gene3D" id="3.30.70.60">
    <property type="match status" value="1"/>
</dbReference>
<dbReference type="Proteomes" id="UP000034778">
    <property type="component" value="Unassembled WGS sequence"/>
</dbReference>
<dbReference type="PANTHER" id="PTHR21011">
    <property type="entry name" value="MITOCHONDRIAL 28S RIBOSOMAL PROTEIN S6"/>
    <property type="match status" value="1"/>
</dbReference>
<dbReference type="CDD" id="cd00473">
    <property type="entry name" value="bS6"/>
    <property type="match status" value="1"/>
</dbReference>
<dbReference type="GO" id="GO:1990904">
    <property type="term" value="C:ribonucleoprotein complex"/>
    <property type="evidence" value="ECO:0007669"/>
    <property type="project" value="UniProtKB-KW"/>
</dbReference>
<keyword evidence="3" id="KW-0687">Ribonucleoprotein</keyword>
<dbReference type="EMBL" id="LBOW01000002">
    <property type="protein sequence ID" value="KKP45288.1"/>
    <property type="molecule type" value="Genomic_DNA"/>
</dbReference>
<dbReference type="InterPro" id="IPR035980">
    <property type="entry name" value="Ribosomal_bS6_sf"/>
</dbReference>
<name>A0A0F9ZM07_9BACT</name>
<organism evidence="4 5">
    <name type="scientific">Candidatus Woesebacteria bacterium GW2011_GWB1_33_22</name>
    <dbReference type="NCBI Taxonomy" id="1618566"/>
    <lineage>
        <taxon>Bacteria</taxon>
        <taxon>Candidatus Woeseibacteriota</taxon>
    </lineage>
</organism>
<reference evidence="4 5" key="1">
    <citation type="journal article" date="2015" name="Nature">
        <title>rRNA introns, odd ribosomes, and small enigmatic genomes across a large radiation of phyla.</title>
        <authorList>
            <person name="Brown C.T."/>
            <person name="Hug L.A."/>
            <person name="Thomas B.C."/>
            <person name="Sharon I."/>
            <person name="Castelle C.J."/>
            <person name="Singh A."/>
            <person name="Wilkins M.J."/>
            <person name="Williams K.H."/>
            <person name="Banfield J.F."/>
        </authorList>
    </citation>
    <scope>NUCLEOTIDE SEQUENCE [LARGE SCALE GENOMIC DNA]</scope>
</reference>
<evidence type="ECO:0000256" key="2">
    <source>
        <dbReference type="ARBA" id="ARBA00035294"/>
    </source>
</evidence>
<dbReference type="InterPro" id="IPR020814">
    <property type="entry name" value="Ribosomal_S6_plastid/chlpt"/>
</dbReference>
<dbReference type="STRING" id="1618566.UR35_C0002G0121"/>
<dbReference type="GO" id="GO:0006412">
    <property type="term" value="P:translation"/>
    <property type="evidence" value="ECO:0007669"/>
    <property type="project" value="UniProtKB-UniRule"/>
</dbReference>
<comment type="function">
    <text evidence="3">Binds together with bS18 to 16S ribosomal RNA.</text>
</comment>
<dbReference type="AlphaFoldDB" id="A0A0F9ZM07"/>
<dbReference type="GO" id="GO:0070181">
    <property type="term" value="F:small ribosomal subunit rRNA binding"/>
    <property type="evidence" value="ECO:0007669"/>
    <property type="project" value="TreeGrafter"/>
</dbReference>
<keyword evidence="3 4" id="KW-0689">Ribosomal protein</keyword>
<accession>A0A0F9ZM07</accession>
<evidence type="ECO:0000313" key="4">
    <source>
        <dbReference type="EMBL" id="KKP45288.1"/>
    </source>
</evidence>
<dbReference type="SUPFAM" id="SSF54995">
    <property type="entry name" value="Ribosomal protein S6"/>
    <property type="match status" value="1"/>
</dbReference>